<name>A0A6P8I9G5_ACTTE</name>
<dbReference type="AlphaFoldDB" id="A0A6P8I9G5"/>
<dbReference type="GeneID" id="116297650"/>
<evidence type="ECO:0000313" key="3">
    <source>
        <dbReference type="RefSeq" id="XP_031561772.1"/>
    </source>
</evidence>
<sequence>MILQAIEQRGRNWKSVLKFLCEHVDVLGKTGEFYKNVDVNDKRMQERIRKRAAKLLDGEKSQRMQLKTSIENEYYSAGDMDDDKQLHLAVGNENIDDELCEVAESIKQRDRKYVLNNQAAGSGSHVAQPKDVLNVIKRTAEKEKSEEQRKRKKAKKSSPTATVTSKMEALLDKLPQFLDTANKAAEAHSDAIEKWKKKNGLISDDSDE</sequence>
<evidence type="ECO:0000313" key="2">
    <source>
        <dbReference type="Proteomes" id="UP000515163"/>
    </source>
</evidence>
<dbReference type="RefSeq" id="XP_031561772.1">
    <property type="nucleotide sequence ID" value="XM_031705912.1"/>
</dbReference>
<feature type="region of interest" description="Disordered" evidence="1">
    <location>
        <begin position="141"/>
        <end position="166"/>
    </location>
</feature>
<dbReference type="OrthoDB" id="5988866at2759"/>
<protein>
    <submittedName>
        <fullName evidence="3">Uncharacterized protein LOC116297650</fullName>
    </submittedName>
</protein>
<reference evidence="3" key="1">
    <citation type="submission" date="2025-08" db="UniProtKB">
        <authorList>
            <consortium name="RefSeq"/>
        </authorList>
    </citation>
    <scope>IDENTIFICATION</scope>
    <source>
        <tissue evidence="3">Tentacle</tissue>
    </source>
</reference>
<dbReference type="Proteomes" id="UP000515163">
    <property type="component" value="Unplaced"/>
</dbReference>
<dbReference type="KEGG" id="aten:116297650"/>
<keyword evidence="2" id="KW-1185">Reference proteome</keyword>
<accession>A0A6P8I9G5</accession>
<dbReference type="InParanoid" id="A0A6P8I9G5"/>
<evidence type="ECO:0000256" key="1">
    <source>
        <dbReference type="SAM" id="MobiDB-lite"/>
    </source>
</evidence>
<organism evidence="2 3">
    <name type="scientific">Actinia tenebrosa</name>
    <name type="common">Australian red waratah sea anemone</name>
    <dbReference type="NCBI Taxonomy" id="6105"/>
    <lineage>
        <taxon>Eukaryota</taxon>
        <taxon>Metazoa</taxon>
        <taxon>Cnidaria</taxon>
        <taxon>Anthozoa</taxon>
        <taxon>Hexacorallia</taxon>
        <taxon>Actiniaria</taxon>
        <taxon>Actiniidae</taxon>
        <taxon>Actinia</taxon>
    </lineage>
</organism>
<proteinExistence type="predicted"/>
<gene>
    <name evidence="3" type="primary">LOC116297650</name>
</gene>